<evidence type="ECO:0000313" key="2">
    <source>
        <dbReference type="Proteomes" id="UP000593560"/>
    </source>
</evidence>
<evidence type="ECO:0008006" key="3">
    <source>
        <dbReference type="Google" id="ProtNLM"/>
    </source>
</evidence>
<evidence type="ECO:0000313" key="1">
    <source>
        <dbReference type="EMBL" id="MBA0814971.1"/>
    </source>
</evidence>
<name>A0A7J9HYP2_9ROSI</name>
<dbReference type="Proteomes" id="UP000593560">
    <property type="component" value="Unassembled WGS sequence"/>
</dbReference>
<keyword evidence="2" id="KW-1185">Reference proteome</keyword>
<protein>
    <recommendedName>
        <fullName evidence="3">RNase H type-1 domain-containing protein</fullName>
    </recommendedName>
</protein>
<proteinExistence type="predicted"/>
<accession>A0A7J9HYP2</accession>
<dbReference type="AlphaFoldDB" id="A0A7J9HYP2"/>
<dbReference type="EMBL" id="JABFAD010000012">
    <property type="protein sequence ID" value="MBA0814971.1"/>
    <property type="molecule type" value="Genomic_DNA"/>
</dbReference>
<organism evidence="1 2">
    <name type="scientific">Gossypium harknessii</name>
    <dbReference type="NCBI Taxonomy" id="34285"/>
    <lineage>
        <taxon>Eukaryota</taxon>
        <taxon>Viridiplantae</taxon>
        <taxon>Streptophyta</taxon>
        <taxon>Embryophyta</taxon>
        <taxon>Tracheophyta</taxon>
        <taxon>Spermatophyta</taxon>
        <taxon>Magnoliopsida</taxon>
        <taxon>eudicotyledons</taxon>
        <taxon>Gunneridae</taxon>
        <taxon>Pentapetalae</taxon>
        <taxon>rosids</taxon>
        <taxon>malvids</taxon>
        <taxon>Malvales</taxon>
        <taxon>Malvaceae</taxon>
        <taxon>Malvoideae</taxon>
        <taxon>Gossypium</taxon>
    </lineage>
</organism>
<dbReference type="OrthoDB" id="1001316at2759"/>
<sequence length="46" mass="4993">MLKFMRGKLALGIVLLSYSETHKEVAPGFAAEALACRKAVQIGIEM</sequence>
<comment type="caution">
    <text evidence="1">The sequence shown here is derived from an EMBL/GenBank/DDBJ whole genome shotgun (WGS) entry which is preliminary data.</text>
</comment>
<reference evidence="1 2" key="1">
    <citation type="journal article" date="2019" name="Genome Biol. Evol.">
        <title>Insights into the evolution of the New World diploid cottons (Gossypium, subgenus Houzingenia) based on genome sequencing.</title>
        <authorList>
            <person name="Grover C.E."/>
            <person name="Arick M.A. 2nd"/>
            <person name="Thrash A."/>
            <person name="Conover J.L."/>
            <person name="Sanders W.S."/>
            <person name="Peterson D.G."/>
            <person name="Frelichowski J.E."/>
            <person name="Scheffler J.A."/>
            <person name="Scheffler B.E."/>
            <person name="Wendel J.F."/>
        </authorList>
    </citation>
    <scope>NUCLEOTIDE SEQUENCE [LARGE SCALE GENOMIC DNA]</scope>
    <source>
        <strain evidence="1">0</strain>
        <tissue evidence="1">Leaf</tissue>
    </source>
</reference>
<gene>
    <name evidence="1" type="ORF">Gohar_020760</name>
</gene>